<dbReference type="OrthoDB" id="15105at2"/>
<keyword evidence="2" id="KW-1185">Reference proteome</keyword>
<dbReference type="EMBL" id="LT670846">
    <property type="protein sequence ID" value="SHK18652.1"/>
    <property type="molecule type" value="Genomic_DNA"/>
</dbReference>
<gene>
    <name evidence="1" type="ORF">SAMN05444391_0206</name>
</gene>
<dbReference type="Proteomes" id="UP000189810">
    <property type="component" value="Chromosome I"/>
</dbReference>
<dbReference type="RefSeq" id="WP_079653402.1">
    <property type="nucleotide sequence ID" value="NZ_LT670846.1"/>
</dbReference>
<protein>
    <submittedName>
        <fullName evidence="1">Uncharacterized protein</fullName>
    </submittedName>
</protein>
<sequence length="109" mass="12940">MGWQEADQEILKEIASVGGNYGRRIENVVKALEDLERSMAYLRSRLDKNTGRLFSLRLLIRLKKKRNKLLEALQSEVYKLIVYREALGLTRHKEVYKVYGLERWISEER</sequence>
<organism evidence="1 2">
    <name type="scientific">Thermocrinis minervae</name>
    <dbReference type="NCBI Taxonomy" id="381751"/>
    <lineage>
        <taxon>Bacteria</taxon>
        <taxon>Pseudomonadati</taxon>
        <taxon>Aquificota</taxon>
        <taxon>Aquificia</taxon>
        <taxon>Aquificales</taxon>
        <taxon>Aquificaceae</taxon>
        <taxon>Thermocrinis</taxon>
    </lineage>
</organism>
<reference evidence="1 2" key="1">
    <citation type="submission" date="2016-11" db="EMBL/GenBank/DDBJ databases">
        <authorList>
            <person name="Jaros S."/>
            <person name="Januszkiewicz K."/>
            <person name="Wedrychowicz H."/>
        </authorList>
    </citation>
    <scope>NUCLEOTIDE SEQUENCE [LARGE SCALE GENOMIC DNA]</scope>
    <source>
        <strain evidence="1 2">DSM 19557</strain>
    </source>
</reference>
<dbReference type="AlphaFoldDB" id="A0A1M6QEH2"/>
<dbReference type="STRING" id="381751.SAMN05444391_0206"/>
<evidence type="ECO:0000313" key="1">
    <source>
        <dbReference type="EMBL" id="SHK18652.1"/>
    </source>
</evidence>
<proteinExistence type="predicted"/>
<name>A0A1M6QEH2_9AQUI</name>
<evidence type="ECO:0000313" key="2">
    <source>
        <dbReference type="Proteomes" id="UP000189810"/>
    </source>
</evidence>
<accession>A0A1M6QEH2</accession>